<evidence type="ECO:0000313" key="7">
    <source>
        <dbReference type="Proteomes" id="UP001611383"/>
    </source>
</evidence>
<dbReference type="RefSeq" id="WP_395804056.1">
    <property type="nucleotide sequence ID" value="NZ_CP043494.1"/>
</dbReference>
<proteinExistence type="inferred from homology"/>
<evidence type="ECO:0000259" key="5">
    <source>
        <dbReference type="PROSITE" id="PS50893"/>
    </source>
</evidence>
<dbReference type="CDD" id="cd03225">
    <property type="entry name" value="ABC_cobalt_CbiO_domain1"/>
    <property type="match status" value="1"/>
</dbReference>
<gene>
    <name evidence="6" type="ORF">F0U60_28180</name>
</gene>
<organism evidence="6 7">
    <name type="scientific">Archangium minus</name>
    <dbReference type="NCBI Taxonomy" id="83450"/>
    <lineage>
        <taxon>Bacteria</taxon>
        <taxon>Pseudomonadati</taxon>
        <taxon>Myxococcota</taxon>
        <taxon>Myxococcia</taxon>
        <taxon>Myxococcales</taxon>
        <taxon>Cystobacterineae</taxon>
        <taxon>Archangiaceae</taxon>
        <taxon>Archangium</taxon>
    </lineage>
</organism>
<dbReference type="InterPro" id="IPR050095">
    <property type="entry name" value="ECF_ABC_transporter_ATP-bd"/>
</dbReference>
<dbReference type="InterPro" id="IPR017871">
    <property type="entry name" value="ABC_transporter-like_CS"/>
</dbReference>
<evidence type="ECO:0000256" key="4">
    <source>
        <dbReference type="ARBA" id="ARBA00022840"/>
    </source>
</evidence>
<accession>A0ABY9WWR9</accession>
<feature type="domain" description="ABC transporter" evidence="5">
    <location>
        <begin position="5"/>
        <end position="239"/>
    </location>
</feature>
<keyword evidence="3" id="KW-0547">Nucleotide-binding</keyword>
<dbReference type="InterPro" id="IPR003593">
    <property type="entry name" value="AAA+_ATPase"/>
</dbReference>
<evidence type="ECO:0000256" key="2">
    <source>
        <dbReference type="ARBA" id="ARBA00022448"/>
    </source>
</evidence>
<dbReference type="InterPro" id="IPR027417">
    <property type="entry name" value="P-loop_NTPase"/>
</dbReference>
<dbReference type="PROSITE" id="PS00211">
    <property type="entry name" value="ABC_TRANSPORTER_1"/>
    <property type="match status" value="1"/>
</dbReference>
<dbReference type="Gene3D" id="3.40.50.300">
    <property type="entry name" value="P-loop containing nucleotide triphosphate hydrolases"/>
    <property type="match status" value="1"/>
</dbReference>
<dbReference type="Proteomes" id="UP001611383">
    <property type="component" value="Chromosome"/>
</dbReference>
<dbReference type="GO" id="GO:0005524">
    <property type="term" value="F:ATP binding"/>
    <property type="evidence" value="ECO:0007669"/>
    <property type="project" value="UniProtKB-KW"/>
</dbReference>
<protein>
    <submittedName>
        <fullName evidence="6">Energy-coupling factor ABC transporter ATP-binding protein</fullName>
    </submittedName>
</protein>
<dbReference type="InterPro" id="IPR015856">
    <property type="entry name" value="ABC_transpr_CbiO/EcfA_su"/>
</dbReference>
<reference evidence="6 7" key="1">
    <citation type="submission" date="2019-08" db="EMBL/GenBank/DDBJ databases">
        <title>Archangium and Cystobacter genomes.</title>
        <authorList>
            <person name="Chen I.-C.K."/>
            <person name="Wielgoss S."/>
        </authorList>
    </citation>
    <scope>NUCLEOTIDE SEQUENCE [LARGE SCALE GENOMIC DNA]</scope>
    <source>
        <strain evidence="6 7">Cbm 6</strain>
    </source>
</reference>
<keyword evidence="2" id="KW-0813">Transport</keyword>
<sequence>MKAALVLEALAVGNPGGSAILSDLSLEVRPGEVVALLGANGCGKTTLLRSIAGLVPTQAGKVWLRGREAPRGAVARTEAGLALAFQNPDDQLFGATVREDVAMGPLHQGLAPAVVQARVDEALQATGLTHLAGRSIEALSFGEKKRACLAGVLAMHPAVLLLDEPTAGLDPMGERETSGLLRRLAREREVALLVSTHATDEVPFFADRVAILGEGRLLAFGAPADVFRDAVLLARARLRAPAVAELWAHLAPLLPGLGTSPPLTVAEAASRLLPLLAPSHQEVHP</sequence>
<comment type="similarity">
    <text evidence="1">Belongs to the ABC transporter superfamily.</text>
</comment>
<dbReference type="PROSITE" id="PS50893">
    <property type="entry name" value="ABC_TRANSPORTER_2"/>
    <property type="match status" value="1"/>
</dbReference>
<evidence type="ECO:0000256" key="1">
    <source>
        <dbReference type="ARBA" id="ARBA00005417"/>
    </source>
</evidence>
<dbReference type="SUPFAM" id="SSF52540">
    <property type="entry name" value="P-loop containing nucleoside triphosphate hydrolases"/>
    <property type="match status" value="1"/>
</dbReference>
<evidence type="ECO:0000313" key="6">
    <source>
        <dbReference type="EMBL" id="WNG47567.1"/>
    </source>
</evidence>
<evidence type="ECO:0000256" key="3">
    <source>
        <dbReference type="ARBA" id="ARBA00022741"/>
    </source>
</evidence>
<dbReference type="InterPro" id="IPR003439">
    <property type="entry name" value="ABC_transporter-like_ATP-bd"/>
</dbReference>
<keyword evidence="7" id="KW-1185">Reference proteome</keyword>
<dbReference type="SMART" id="SM00382">
    <property type="entry name" value="AAA"/>
    <property type="match status" value="1"/>
</dbReference>
<dbReference type="PANTHER" id="PTHR43553:SF24">
    <property type="entry name" value="ENERGY-COUPLING FACTOR TRANSPORTER ATP-BINDING PROTEIN ECFA1"/>
    <property type="match status" value="1"/>
</dbReference>
<dbReference type="Pfam" id="PF00005">
    <property type="entry name" value="ABC_tran"/>
    <property type="match status" value="1"/>
</dbReference>
<dbReference type="EMBL" id="CP043494">
    <property type="protein sequence ID" value="WNG47567.1"/>
    <property type="molecule type" value="Genomic_DNA"/>
</dbReference>
<name>A0ABY9WWR9_9BACT</name>
<dbReference type="PANTHER" id="PTHR43553">
    <property type="entry name" value="HEAVY METAL TRANSPORTER"/>
    <property type="match status" value="1"/>
</dbReference>
<keyword evidence="4 6" id="KW-0067">ATP-binding</keyword>